<dbReference type="InterPro" id="IPR040278">
    <property type="entry name" value="UPF0426"/>
</dbReference>
<dbReference type="RefSeq" id="WP_069968013.1">
    <property type="nucleotide sequence ID" value="NZ_CM124774.1"/>
</dbReference>
<dbReference type="PANTHER" id="PTHR35996:SF1">
    <property type="entry name" value="OS04G0528100 PROTEIN"/>
    <property type="match status" value="1"/>
</dbReference>
<sequence>MFLDELSPIFRELTKEPVAFFGGFFSGVLRLNLYEDPVKSWLDQQVESATTVPFPSDYTNGNGPQSISIE</sequence>
<dbReference type="OrthoDB" id="488745at2"/>
<dbReference type="AlphaFoldDB" id="A0A1E5QIM1"/>
<accession>A0A1E5QIM1</accession>
<name>A0A1E5QIM1_9CYAN</name>
<protein>
    <submittedName>
        <fullName evidence="1">Uncharacterized protein</fullName>
    </submittedName>
</protein>
<comment type="caution">
    <text evidence="1">The sequence shown here is derived from an EMBL/GenBank/DDBJ whole genome shotgun (WGS) entry which is preliminary data.</text>
</comment>
<proteinExistence type="predicted"/>
<dbReference type="STRING" id="1781255.BH720_14960"/>
<evidence type="ECO:0000313" key="1">
    <source>
        <dbReference type="EMBL" id="OEJ74515.1"/>
    </source>
</evidence>
<organism evidence="1">
    <name type="scientific">Desertifilum tharense IPPAS B-1220</name>
    <dbReference type="NCBI Taxonomy" id="1781255"/>
    <lineage>
        <taxon>Bacteria</taxon>
        <taxon>Bacillati</taxon>
        <taxon>Cyanobacteriota</taxon>
        <taxon>Cyanophyceae</taxon>
        <taxon>Desertifilales</taxon>
        <taxon>Desertifilaceae</taxon>
        <taxon>Desertifilum</taxon>
    </lineage>
</organism>
<dbReference type="PANTHER" id="PTHR35996">
    <property type="entry name" value="OSJNBA0038O10.25 PROTEIN"/>
    <property type="match status" value="1"/>
</dbReference>
<gene>
    <name evidence="1" type="ORF">BH720_14960</name>
</gene>
<dbReference type="Pfam" id="PF26369">
    <property type="entry name" value="UPF0426"/>
    <property type="match status" value="1"/>
</dbReference>
<reference evidence="1" key="1">
    <citation type="submission" date="2016-09" db="EMBL/GenBank/DDBJ databases">
        <title>Draft genome of thermotolerant cyanobacterium Desertifilum sp. strain IPPAS B-1220.</title>
        <authorList>
            <person name="Sinetova M.A."/>
            <person name="Bolakhan K."/>
            <person name="Zayadan B.K."/>
            <person name="Mironov K.S."/>
            <person name="Ustinova V."/>
            <person name="Kupriyanova E.V."/>
            <person name="Sidorov R.A."/>
            <person name="Skrypnik A.N."/>
            <person name="Gogoleva N.E."/>
            <person name="Gogolev Y.V."/>
            <person name="Los D.A."/>
        </authorList>
    </citation>
    <scope>NUCLEOTIDE SEQUENCE [LARGE SCALE GENOMIC DNA]</scope>
    <source>
        <strain evidence="1">IPPAS B-1220</strain>
    </source>
</reference>
<dbReference type="EMBL" id="MJGC01000066">
    <property type="protein sequence ID" value="OEJ74515.1"/>
    <property type="molecule type" value="Genomic_DNA"/>
</dbReference>